<protein>
    <submittedName>
        <fullName evidence="1">Uncharacterized protein</fullName>
    </submittedName>
</protein>
<name>A0AAE0ZKK1_9GAST</name>
<dbReference type="Proteomes" id="UP001283361">
    <property type="component" value="Unassembled WGS sequence"/>
</dbReference>
<dbReference type="AlphaFoldDB" id="A0AAE0ZKK1"/>
<dbReference type="EMBL" id="JAWDGP010003764">
    <property type="protein sequence ID" value="KAK3771184.1"/>
    <property type="molecule type" value="Genomic_DNA"/>
</dbReference>
<reference evidence="1" key="1">
    <citation type="journal article" date="2023" name="G3 (Bethesda)">
        <title>A reference genome for the long-term kleptoplast-retaining sea slug Elysia crispata morphotype clarki.</title>
        <authorList>
            <person name="Eastman K.E."/>
            <person name="Pendleton A.L."/>
            <person name="Shaikh M.A."/>
            <person name="Suttiyut T."/>
            <person name="Ogas R."/>
            <person name="Tomko P."/>
            <person name="Gavelis G."/>
            <person name="Widhalm J.R."/>
            <person name="Wisecaver J.H."/>
        </authorList>
    </citation>
    <scope>NUCLEOTIDE SEQUENCE</scope>
    <source>
        <strain evidence="1">ECLA1</strain>
    </source>
</reference>
<proteinExistence type="predicted"/>
<evidence type="ECO:0000313" key="1">
    <source>
        <dbReference type="EMBL" id="KAK3771184.1"/>
    </source>
</evidence>
<keyword evidence="2" id="KW-1185">Reference proteome</keyword>
<accession>A0AAE0ZKK1</accession>
<gene>
    <name evidence="1" type="ORF">RRG08_053331</name>
</gene>
<sequence>MCRRFCSPEEGRDGDRRRCVDDSVHQKGTVCRRFCSPEKMRRFCSPEEGVMGTGDDVETILFTRRA</sequence>
<organism evidence="1 2">
    <name type="scientific">Elysia crispata</name>
    <name type="common">lettuce slug</name>
    <dbReference type="NCBI Taxonomy" id="231223"/>
    <lineage>
        <taxon>Eukaryota</taxon>
        <taxon>Metazoa</taxon>
        <taxon>Spiralia</taxon>
        <taxon>Lophotrochozoa</taxon>
        <taxon>Mollusca</taxon>
        <taxon>Gastropoda</taxon>
        <taxon>Heterobranchia</taxon>
        <taxon>Euthyneura</taxon>
        <taxon>Panpulmonata</taxon>
        <taxon>Sacoglossa</taxon>
        <taxon>Placobranchoidea</taxon>
        <taxon>Plakobranchidae</taxon>
        <taxon>Elysia</taxon>
    </lineage>
</organism>
<comment type="caution">
    <text evidence="1">The sequence shown here is derived from an EMBL/GenBank/DDBJ whole genome shotgun (WGS) entry which is preliminary data.</text>
</comment>
<evidence type="ECO:0000313" key="2">
    <source>
        <dbReference type="Proteomes" id="UP001283361"/>
    </source>
</evidence>